<dbReference type="EMBL" id="VSSQ01034172">
    <property type="protein sequence ID" value="MPM86027.1"/>
    <property type="molecule type" value="Genomic_DNA"/>
</dbReference>
<protein>
    <submittedName>
        <fullName evidence="1">Uncharacterized protein</fullName>
    </submittedName>
</protein>
<sequence length="55" mass="6469">MITLIFSAIIKKMPDSILYTIKTGIPIVMSININDPCDLLDMYYSLILFQFNYRY</sequence>
<proteinExistence type="predicted"/>
<accession>A0A645DA16</accession>
<dbReference type="AlphaFoldDB" id="A0A645DA16"/>
<organism evidence="1">
    <name type="scientific">bioreactor metagenome</name>
    <dbReference type="NCBI Taxonomy" id="1076179"/>
    <lineage>
        <taxon>unclassified sequences</taxon>
        <taxon>metagenomes</taxon>
        <taxon>ecological metagenomes</taxon>
    </lineage>
</organism>
<name>A0A645DA16_9ZZZZ</name>
<evidence type="ECO:0000313" key="1">
    <source>
        <dbReference type="EMBL" id="MPM86027.1"/>
    </source>
</evidence>
<reference evidence="1" key="1">
    <citation type="submission" date="2019-08" db="EMBL/GenBank/DDBJ databases">
        <authorList>
            <person name="Kucharzyk K."/>
            <person name="Murdoch R.W."/>
            <person name="Higgins S."/>
            <person name="Loffler F."/>
        </authorList>
    </citation>
    <scope>NUCLEOTIDE SEQUENCE</scope>
</reference>
<gene>
    <name evidence="1" type="ORF">SDC9_133110</name>
</gene>
<comment type="caution">
    <text evidence="1">The sequence shown here is derived from an EMBL/GenBank/DDBJ whole genome shotgun (WGS) entry which is preliminary data.</text>
</comment>